<accession>A0A541BR59</accession>
<feature type="transmembrane region" description="Helical" evidence="2">
    <location>
        <begin position="151"/>
        <end position="169"/>
    </location>
</feature>
<dbReference type="PANTHER" id="PTHR14969:SF13">
    <property type="entry name" value="AT30094P"/>
    <property type="match status" value="1"/>
</dbReference>
<dbReference type="AlphaFoldDB" id="A0A541BR59"/>
<feature type="domain" description="Phosphatidic acid phosphatase type 2/haloperoxidase" evidence="3">
    <location>
        <begin position="175"/>
        <end position="290"/>
    </location>
</feature>
<organism evidence="4 5">
    <name type="scientific">Rhodococcus spelaei</name>
    <dbReference type="NCBI Taxonomy" id="2546320"/>
    <lineage>
        <taxon>Bacteria</taxon>
        <taxon>Bacillati</taxon>
        <taxon>Actinomycetota</taxon>
        <taxon>Actinomycetes</taxon>
        <taxon>Mycobacteriales</taxon>
        <taxon>Nocardiaceae</taxon>
        <taxon>Rhodococcus</taxon>
    </lineage>
</organism>
<feature type="transmembrane region" description="Helical" evidence="2">
    <location>
        <begin position="248"/>
        <end position="269"/>
    </location>
</feature>
<name>A0A541BR59_9NOCA</name>
<dbReference type="Proteomes" id="UP000316256">
    <property type="component" value="Unassembled WGS sequence"/>
</dbReference>
<dbReference type="InterPro" id="IPR000326">
    <property type="entry name" value="PAP2/HPO"/>
</dbReference>
<evidence type="ECO:0000256" key="2">
    <source>
        <dbReference type="SAM" id="Phobius"/>
    </source>
</evidence>
<evidence type="ECO:0000259" key="3">
    <source>
        <dbReference type="SMART" id="SM00014"/>
    </source>
</evidence>
<evidence type="ECO:0000313" key="4">
    <source>
        <dbReference type="EMBL" id="TQF74795.1"/>
    </source>
</evidence>
<keyword evidence="2" id="KW-0812">Transmembrane</keyword>
<keyword evidence="5" id="KW-1185">Reference proteome</keyword>
<dbReference type="SUPFAM" id="SSF48317">
    <property type="entry name" value="Acid phosphatase/Vanadium-dependent haloperoxidase"/>
    <property type="match status" value="1"/>
</dbReference>
<reference evidence="4 5" key="1">
    <citation type="submission" date="2019-06" db="EMBL/GenBank/DDBJ databases">
        <title>Rhodococcus spaelei sp. nov., isolated from a cave.</title>
        <authorList>
            <person name="Lee S.D."/>
        </authorList>
    </citation>
    <scope>NUCLEOTIDE SEQUENCE [LARGE SCALE GENOMIC DNA]</scope>
    <source>
        <strain evidence="4 5">C9-5</strain>
    </source>
</reference>
<keyword evidence="2" id="KW-0472">Membrane</keyword>
<gene>
    <name evidence="4" type="ORF">FK531_01510</name>
</gene>
<feature type="transmembrane region" description="Helical" evidence="2">
    <location>
        <begin position="275"/>
        <end position="296"/>
    </location>
</feature>
<proteinExistence type="predicted"/>
<dbReference type="Pfam" id="PF01569">
    <property type="entry name" value="PAP2"/>
    <property type="match status" value="1"/>
</dbReference>
<evidence type="ECO:0000313" key="5">
    <source>
        <dbReference type="Proteomes" id="UP000316256"/>
    </source>
</evidence>
<sequence length="316" mass="32553">MHTSSDPGGPHSLCTHPSPETGADLSVLTARRTDTWPMSHSIDAVRVLVTELHTEESTAEVALWTLGACALAFTGSLAADRWNRRRGEVSFWTAFGWSMVRIGSLLAALALLAVQVRTAGWITRADPAVGSWFAGHQSPALVSAATWVTRAGSPVSTAVVAVAVAALLARRHRSALPAAVLAGTVALAAVASVVVKDVVARPRPSRVGHLAAATDYSFPSGHVTGTVALLGALLVLMPAGVGPLRRTVAAASATVVVIAVAASRLYLGVHWLTDVVGGLLLGVAAVLVGALAAATWSARFPTVTRFEDRPVPALAS</sequence>
<feature type="transmembrane region" description="Helical" evidence="2">
    <location>
        <begin position="176"/>
        <end position="196"/>
    </location>
</feature>
<feature type="transmembrane region" description="Helical" evidence="2">
    <location>
        <begin position="61"/>
        <end position="79"/>
    </location>
</feature>
<comment type="caution">
    <text evidence="4">The sequence shown here is derived from an EMBL/GenBank/DDBJ whole genome shotgun (WGS) entry which is preliminary data.</text>
</comment>
<dbReference type="OrthoDB" id="5289372at2"/>
<dbReference type="PANTHER" id="PTHR14969">
    <property type="entry name" value="SPHINGOSINE-1-PHOSPHATE PHOSPHOHYDROLASE"/>
    <property type="match status" value="1"/>
</dbReference>
<keyword evidence="2" id="KW-1133">Transmembrane helix</keyword>
<feature type="transmembrane region" description="Helical" evidence="2">
    <location>
        <begin position="91"/>
        <end position="114"/>
    </location>
</feature>
<dbReference type="EMBL" id="VIGH01000001">
    <property type="protein sequence ID" value="TQF74795.1"/>
    <property type="molecule type" value="Genomic_DNA"/>
</dbReference>
<dbReference type="InterPro" id="IPR036938">
    <property type="entry name" value="PAP2/HPO_sf"/>
</dbReference>
<evidence type="ECO:0000256" key="1">
    <source>
        <dbReference type="SAM" id="MobiDB-lite"/>
    </source>
</evidence>
<dbReference type="Gene3D" id="1.20.144.10">
    <property type="entry name" value="Phosphatidic acid phosphatase type 2/haloperoxidase"/>
    <property type="match status" value="2"/>
</dbReference>
<feature type="region of interest" description="Disordered" evidence="1">
    <location>
        <begin position="1"/>
        <end position="21"/>
    </location>
</feature>
<protein>
    <submittedName>
        <fullName evidence="4">Phosphatase PAP2 family protein</fullName>
    </submittedName>
</protein>
<dbReference type="SMART" id="SM00014">
    <property type="entry name" value="acidPPc"/>
    <property type="match status" value="1"/>
</dbReference>
<feature type="transmembrane region" description="Helical" evidence="2">
    <location>
        <begin position="216"/>
        <end position="236"/>
    </location>
</feature>